<dbReference type="Pfam" id="PF09115">
    <property type="entry name" value="DNApol3-delta_C"/>
    <property type="match status" value="1"/>
</dbReference>
<dbReference type="InterPro" id="IPR050238">
    <property type="entry name" value="DNA_Rep/Repair_Clamp_Loader"/>
</dbReference>
<organism evidence="9 10">
    <name type="scientific">Veillonella absiana</name>
    <dbReference type="NCBI Taxonomy" id="3079305"/>
    <lineage>
        <taxon>Bacteria</taxon>
        <taxon>Bacillati</taxon>
        <taxon>Bacillota</taxon>
        <taxon>Negativicutes</taxon>
        <taxon>Veillonellales</taxon>
        <taxon>Veillonellaceae</taxon>
        <taxon>Veillonella</taxon>
    </lineage>
</organism>
<keyword evidence="4" id="KW-0548">Nucleotidyltransferase</keyword>
<dbReference type="InterPro" id="IPR015199">
    <property type="entry name" value="DNA_pol_III_delta_C"/>
</dbReference>
<proteinExistence type="predicted"/>
<dbReference type="Proteomes" id="UP001272515">
    <property type="component" value="Unassembled WGS sequence"/>
</dbReference>
<evidence type="ECO:0000256" key="1">
    <source>
        <dbReference type="ARBA" id="ARBA00012417"/>
    </source>
</evidence>
<keyword evidence="6" id="KW-0239">DNA-directed DNA polymerase</keyword>
<gene>
    <name evidence="9" type="ORF">RVY80_04735</name>
</gene>
<name>A0ABU3Z8A2_9FIRM</name>
<keyword evidence="5" id="KW-0235">DNA replication</keyword>
<comment type="catalytic activity">
    <reaction evidence="7">
        <text>DNA(n) + a 2'-deoxyribonucleoside 5'-triphosphate = DNA(n+1) + diphosphate</text>
        <dbReference type="Rhea" id="RHEA:22508"/>
        <dbReference type="Rhea" id="RHEA-COMP:17339"/>
        <dbReference type="Rhea" id="RHEA-COMP:17340"/>
        <dbReference type="ChEBI" id="CHEBI:33019"/>
        <dbReference type="ChEBI" id="CHEBI:61560"/>
        <dbReference type="ChEBI" id="CHEBI:173112"/>
        <dbReference type="EC" id="2.7.7.7"/>
    </reaction>
</comment>
<dbReference type="SUPFAM" id="SSF52540">
    <property type="entry name" value="P-loop containing nucleoside triphosphate hydrolases"/>
    <property type="match status" value="1"/>
</dbReference>
<protein>
    <recommendedName>
        <fullName evidence="2">DNA polymerase III subunit delta'</fullName>
        <ecNumber evidence="1">2.7.7.7</ecNumber>
    </recommendedName>
</protein>
<dbReference type="PANTHER" id="PTHR11669">
    <property type="entry name" value="REPLICATION FACTOR C / DNA POLYMERASE III GAMMA-TAU SUBUNIT"/>
    <property type="match status" value="1"/>
</dbReference>
<evidence type="ECO:0000256" key="5">
    <source>
        <dbReference type="ARBA" id="ARBA00022705"/>
    </source>
</evidence>
<dbReference type="Gene3D" id="3.40.50.300">
    <property type="entry name" value="P-loop containing nucleotide triphosphate hydrolases"/>
    <property type="match status" value="1"/>
</dbReference>
<evidence type="ECO:0000313" key="10">
    <source>
        <dbReference type="Proteomes" id="UP001272515"/>
    </source>
</evidence>
<dbReference type="PANTHER" id="PTHR11669:SF8">
    <property type="entry name" value="DNA POLYMERASE III SUBUNIT DELTA"/>
    <property type="match status" value="1"/>
</dbReference>
<accession>A0ABU3Z8A2</accession>
<evidence type="ECO:0000256" key="7">
    <source>
        <dbReference type="ARBA" id="ARBA00049244"/>
    </source>
</evidence>
<keyword evidence="3" id="KW-0808">Transferase</keyword>
<dbReference type="Pfam" id="PF13177">
    <property type="entry name" value="DNA_pol3_delta2"/>
    <property type="match status" value="1"/>
</dbReference>
<keyword evidence="10" id="KW-1185">Reference proteome</keyword>
<comment type="caution">
    <text evidence="9">The sequence shown here is derived from an EMBL/GenBank/DDBJ whole genome shotgun (WGS) entry which is preliminary data.</text>
</comment>
<dbReference type="InterPro" id="IPR027417">
    <property type="entry name" value="P-loop_NTPase"/>
</dbReference>
<evidence type="ECO:0000256" key="6">
    <source>
        <dbReference type="ARBA" id="ARBA00022932"/>
    </source>
</evidence>
<dbReference type="RefSeq" id="WP_317329817.1">
    <property type="nucleotide sequence ID" value="NZ_JAWJZA010000004.1"/>
</dbReference>
<evidence type="ECO:0000256" key="3">
    <source>
        <dbReference type="ARBA" id="ARBA00022679"/>
    </source>
</evidence>
<dbReference type="EC" id="2.7.7.7" evidence="1"/>
<reference evidence="9 10" key="1">
    <citation type="submission" date="2023-10" db="EMBL/GenBank/DDBJ databases">
        <title>Veillonella sp. nov., isolated from a pig farm feces dump.</title>
        <authorList>
            <person name="Chang Y.-H."/>
        </authorList>
    </citation>
    <scope>NUCLEOTIDE SEQUENCE [LARGE SCALE GENOMIC DNA]</scope>
    <source>
        <strain evidence="9 10">YH-vei2233</strain>
    </source>
</reference>
<dbReference type="EMBL" id="JAWJZB010000005">
    <property type="protein sequence ID" value="MDV5088152.1"/>
    <property type="molecule type" value="Genomic_DNA"/>
</dbReference>
<evidence type="ECO:0000256" key="2">
    <source>
        <dbReference type="ARBA" id="ARBA00014363"/>
    </source>
</evidence>
<sequence length="346" mass="38722">MGYFDTVIGQDTIKEQLTELVQRQVLPHSLLFYGESGLGKLDMAFGLASTLVGRPVFSSHKGHAYLEQTAEARLANGESQKKIDAEGLPLYMDKGDVFWLRPMKQTLKVEQWYSLLQDHLNVAGNGNRVVIVEDFHTANAIMANAMLKTIEEPPSQVYFIIVTDKINTVLPTIVSRCMGVAFRAVDDDSIRQALMKEGITHNIDQALLTGHGNPALVRQLAEEQNIAMLDLAIKVMDALAYENRWFTLISLWTEQLSREDLGELLHWLRLVGRDMLALKNGATQAELQLPTKTVQLTKLLSRWSTKALARIVPETLQAESALRLHIKTALVMDGISIALHKARQED</sequence>
<evidence type="ECO:0000259" key="8">
    <source>
        <dbReference type="Pfam" id="PF09115"/>
    </source>
</evidence>
<evidence type="ECO:0000256" key="4">
    <source>
        <dbReference type="ARBA" id="ARBA00022695"/>
    </source>
</evidence>
<evidence type="ECO:0000313" key="9">
    <source>
        <dbReference type="EMBL" id="MDV5088152.1"/>
    </source>
</evidence>
<feature type="domain" description="DNA polymerase III delta subunit C-terminal" evidence="8">
    <location>
        <begin position="243"/>
        <end position="322"/>
    </location>
</feature>